<feature type="domain" description="Alcohol dehydrogenase-like N-terminal" evidence="3">
    <location>
        <begin position="24"/>
        <end position="152"/>
    </location>
</feature>
<dbReference type="Gene3D" id="3.90.180.10">
    <property type="entry name" value="Medium-chain alcohol dehydrogenases, catalytic domain"/>
    <property type="match status" value="1"/>
</dbReference>
<sequence length="368" mass="39683">MKAARFYDHHDIRIEQVPAPKPDAEHVLVDVVWAGICGTDLHEYLIGPKAIPTKDNPHLLTGDHLPVTLGHEFCGYVAHVPEAAVDASGAPLRTGQPVMVDPRLNCRSCYACHGGDSHLCGKWGFLGLHGAGGGGFSETCAVLPSMCYSLPEDTPLEHAVLIEPLAVGRHALVKSGLALDEFKSKSVLVLGGGPVGFAVLCNLAAIGVQKAFVSEPAKARQDLVKIYADQVLDPTKHNVPDECRASTDGRGVDVVFDCARIPPAMKDGFDALRPKGVYVNVAGWEVDFIIPMEYLMPKEITIRSTLAYDDKDFGDTVKDFIAGKYKGVERMITARISLDDLVQEGFDQLVAKKDVHSKIIATPKAGQI</sequence>
<evidence type="ECO:0000256" key="1">
    <source>
        <dbReference type="ARBA" id="ARBA00023002"/>
    </source>
</evidence>
<keyword evidence="1" id="KW-0560">Oxidoreductase</keyword>
<dbReference type="Pfam" id="PF00107">
    <property type="entry name" value="ADH_zinc_N"/>
    <property type="match status" value="1"/>
</dbReference>
<name>A0A6A6Q0N3_9PEZI</name>
<dbReference type="Proteomes" id="UP000799767">
    <property type="component" value="Unassembled WGS sequence"/>
</dbReference>
<dbReference type="GO" id="GO:0016491">
    <property type="term" value="F:oxidoreductase activity"/>
    <property type="evidence" value="ECO:0007669"/>
    <property type="project" value="UniProtKB-KW"/>
</dbReference>
<dbReference type="InterPro" id="IPR013149">
    <property type="entry name" value="ADH-like_C"/>
</dbReference>
<gene>
    <name evidence="4" type="ORF">BDY17DRAFT_247900</name>
</gene>
<dbReference type="PANTHER" id="PTHR43401">
    <property type="entry name" value="L-THREONINE 3-DEHYDROGENASE"/>
    <property type="match status" value="1"/>
</dbReference>
<dbReference type="Pfam" id="PF08240">
    <property type="entry name" value="ADH_N"/>
    <property type="match status" value="1"/>
</dbReference>
<dbReference type="InterPro" id="IPR050129">
    <property type="entry name" value="Zn_alcohol_dh"/>
</dbReference>
<dbReference type="InterPro" id="IPR036291">
    <property type="entry name" value="NAD(P)-bd_dom_sf"/>
</dbReference>
<evidence type="ECO:0000313" key="5">
    <source>
        <dbReference type="Proteomes" id="UP000799767"/>
    </source>
</evidence>
<evidence type="ECO:0000313" key="4">
    <source>
        <dbReference type="EMBL" id="KAF2485539.1"/>
    </source>
</evidence>
<dbReference type="AlphaFoldDB" id="A0A6A6Q0N3"/>
<dbReference type="InterPro" id="IPR011032">
    <property type="entry name" value="GroES-like_sf"/>
</dbReference>
<evidence type="ECO:0000259" key="3">
    <source>
        <dbReference type="Pfam" id="PF08240"/>
    </source>
</evidence>
<feature type="domain" description="Alcohol dehydrogenase-like C-terminal" evidence="2">
    <location>
        <begin position="194"/>
        <end position="316"/>
    </location>
</feature>
<dbReference type="PANTHER" id="PTHR43401:SF2">
    <property type="entry name" value="L-THREONINE 3-DEHYDROGENASE"/>
    <property type="match status" value="1"/>
</dbReference>
<dbReference type="RefSeq" id="XP_033592108.1">
    <property type="nucleotide sequence ID" value="XM_033730859.1"/>
</dbReference>
<dbReference type="SUPFAM" id="SSF51735">
    <property type="entry name" value="NAD(P)-binding Rossmann-fold domains"/>
    <property type="match status" value="1"/>
</dbReference>
<organism evidence="4 5">
    <name type="scientific">Neohortaea acidophila</name>
    <dbReference type="NCBI Taxonomy" id="245834"/>
    <lineage>
        <taxon>Eukaryota</taxon>
        <taxon>Fungi</taxon>
        <taxon>Dikarya</taxon>
        <taxon>Ascomycota</taxon>
        <taxon>Pezizomycotina</taxon>
        <taxon>Dothideomycetes</taxon>
        <taxon>Dothideomycetidae</taxon>
        <taxon>Mycosphaerellales</taxon>
        <taxon>Teratosphaeriaceae</taxon>
        <taxon>Neohortaea</taxon>
    </lineage>
</organism>
<proteinExistence type="predicted"/>
<evidence type="ECO:0000259" key="2">
    <source>
        <dbReference type="Pfam" id="PF00107"/>
    </source>
</evidence>
<dbReference type="OrthoDB" id="3941538at2759"/>
<dbReference type="InterPro" id="IPR013154">
    <property type="entry name" value="ADH-like_N"/>
</dbReference>
<accession>A0A6A6Q0N3</accession>
<reference evidence="4" key="1">
    <citation type="journal article" date="2020" name="Stud. Mycol.">
        <title>101 Dothideomycetes genomes: a test case for predicting lifestyles and emergence of pathogens.</title>
        <authorList>
            <person name="Haridas S."/>
            <person name="Albert R."/>
            <person name="Binder M."/>
            <person name="Bloem J."/>
            <person name="Labutti K."/>
            <person name="Salamov A."/>
            <person name="Andreopoulos B."/>
            <person name="Baker S."/>
            <person name="Barry K."/>
            <person name="Bills G."/>
            <person name="Bluhm B."/>
            <person name="Cannon C."/>
            <person name="Castanera R."/>
            <person name="Culley D."/>
            <person name="Daum C."/>
            <person name="Ezra D."/>
            <person name="Gonzalez J."/>
            <person name="Henrissat B."/>
            <person name="Kuo A."/>
            <person name="Liang C."/>
            <person name="Lipzen A."/>
            <person name="Lutzoni F."/>
            <person name="Magnuson J."/>
            <person name="Mondo S."/>
            <person name="Nolan M."/>
            <person name="Ohm R."/>
            <person name="Pangilinan J."/>
            <person name="Park H.-J."/>
            <person name="Ramirez L."/>
            <person name="Alfaro M."/>
            <person name="Sun H."/>
            <person name="Tritt A."/>
            <person name="Yoshinaga Y."/>
            <person name="Zwiers L.-H."/>
            <person name="Turgeon B."/>
            <person name="Goodwin S."/>
            <person name="Spatafora J."/>
            <person name="Crous P."/>
            <person name="Grigoriev I."/>
        </authorList>
    </citation>
    <scope>NUCLEOTIDE SEQUENCE</scope>
    <source>
        <strain evidence="4">CBS 113389</strain>
    </source>
</reference>
<dbReference type="Gene3D" id="3.40.50.720">
    <property type="entry name" value="NAD(P)-binding Rossmann-like Domain"/>
    <property type="match status" value="1"/>
</dbReference>
<protein>
    <submittedName>
        <fullName evidence="4">Chaperonin 10-like protein</fullName>
    </submittedName>
</protein>
<dbReference type="SUPFAM" id="SSF50129">
    <property type="entry name" value="GroES-like"/>
    <property type="match status" value="1"/>
</dbReference>
<keyword evidence="5" id="KW-1185">Reference proteome</keyword>
<dbReference type="GeneID" id="54471861"/>
<dbReference type="EMBL" id="MU001633">
    <property type="protein sequence ID" value="KAF2485539.1"/>
    <property type="molecule type" value="Genomic_DNA"/>
</dbReference>